<keyword evidence="1" id="KW-0812">Transmembrane</keyword>
<evidence type="ECO:0000256" key="1">
    <source>
        <dbReference type="SAM" id="Phobius"/>
    </source>
</evidence>
<dbReference type="Gene3D" id="1.20.1070.10">
    <property type="entry name" value="Rhodopsin 7-helix transmembrane proteins"/>
    <property type="match status" value="1"/>
</dbReference>
<dbReference type="EMBL" id="DF143939">
    <property type="protein sequence ID" value="GAA54915.1"/>
    <property type="molecule type" value="Genomic_DNA"/>
</dbReference>
<gene>
    <name evidence="2" type="ORF">CLF_106121</name>
</gene>
<reference evidence="2" key="1">
    <citation type="journal article" date="2011" name="Genome Biol.">
        <title>The draft genome of the carcinogenic human liver fluke Clonorchis sinensis.</title>
        <authorList>
            <person name="Wang X."/>
            <person name="Chen W."/>
            <person name="Huang Y."/>
            <person name="Sun J."/>
            <person name="Men J."/>
            <person name="Liu H."/>
            <person name="Luo F."/>
            <person name="Guo L."/>
            <person name="Lv X."/>
            <person name="Deng C."/>
            <person name="Zhou C."/>
            <person name="Fan Y."/>
            <person name="Li X."/>
            <person name="Huang L."/>
            <person name="Hu Y."/>
            <person name="Liang C."/>
            <person name="Hu X."/>
            <person name="Xu J."/>
            <person name="Yu X."/>
        </authorList>
    </citation>
    <scope>NUCLEOTIDE SEQUENCE [LARGE SCALE GENOMIC DNA]</scope>
    <source>
        <strain evidence="2">Henan</strain>
    </source>
</reference>
<dbReference type="AlphaFoldDB" id="G7YPN4"/>
<accession>G7YPN4</accession>
<feature type="transmembrane region" description="Helical" evidence="1">
    <location>
        <begin position="84"/>
        <end position="105"/>
    </location>
</feature>
<feature type="transmembrane region" description="Helical" evidence="1">
    <location>
        <begin position="251"/>
        <end position="277"/>
    </location>
</feature>
<keyword evidence="1" id="KW-0472">Membrane</keyword>
<dbReference type="Proteomes" id="UP000008909">
    <property type="component" value="Unassembled WGS sequence"/>
</dbReference>
<keyword evidence="3" id="KW-1185">Reference proteome</keyword>
<feature type="transmembrane region" description="Helical" evidence="1">
    <location>
        <begin position="179"/>
        <end position="198"/>
    </location>
</feature>
<sequence length="508" mass="58339">MAVHALDTGHTTDLDNVEVLRRGLRFTPQRLIAEAVEITKPHSVNRIEGVELASIWKAVLVIEIYNRVHDNSPLFSCARFSSSIAAVLMFPTMVFGIFINTLLVFKLALYIKRPRHLELYGIATALVDMGFLIFVGVLYSFPKFGSAWWSSRKRPFGQNDHISCKLQAAALNFLFATRISLPLPILFGELSAHGILTTKTHAKTQIFLKIFSTIISSLVIAFPGFLLHGIWQENGEFDCNVDPQWHPIYHYFYRTHLHLFCYGLVQGFCLFSMLLLLRRRLKREQSIVKYLRNIPTTSNPISAAILSSEYKLNDSCRNFRVVLYQFASLCGLRLFRGSAQLIQRFFTQSKVPEQGFKTAWFTLWNFATFVETILTTLPYFIWYAIVPEMSNNSCRRKHTNEDTNKTFPGTLSELDYYFAQALYNLGDPLVQERRFPLIMRHLKMCKMRLLNEYTERKTKSDVGQFESVDPIPYVNTCKSSTVPQSSKISYVRIPEELYAVNSVGSSDD</sequence>
<organism evidence="2 3">
    <name type="scientific">Clonorchis sinensis</name>
    <name type="common">Chinese liver fluke</name>
    <dbReference type="NCBI Taxonomy" id="79923"/>
    <lineage>
        <taxon>Eukaryota</taxon>
        <taxon>Metazoa</taxon>
        <taxon>Spiralia</taxon>
        <taxon>Lophotrochozoa</taxon>
        <taxon>Platyhelminthes</taxon>
        <taxon>Trematoda</taxon>
        <taxon>Digenea</taxon>
        <taxon>Opisthorchiida</taxon>
        <taxon>Opisthorchiata</taxon>
        <taxon>Opisthorchiidae</taxon>
        <taxon>Clonorchis</taxon>
    </lineage>
</organism>
<evidence type="ECO:0000313" key="2">
    <source>
        <dbReference type="EMBL" id="GAA54915.1"/>
    </source>
</evidence>
<protein>
    <recommendedName>
        <fullName evidence="4">G-protein coupled receptors family 1 profile domain-containing protein</fullName>
    </recommendedName>
</protein>
<reference key="2">
    <citation type="submission" date="2011-10" db="EMBL/GenBank/DDBJ databases">
        <title>The genome and transcriptome sequence of Clonorchis sinensis provide insights into the carcinogenic liver fluke.</title>
        <authorList>
            <person name="Wang X."/>
            <person name="Huang Y."/>
            <person name="Chen W."/>
            <person name="Liu H."/>
            <person name="Guo L."/>
            <person name="Chen Y."/>
            <person name="Luo F."/>
            <person name="Zhou W."/>
            <person name="Sun J."/>
            <person name="Mao Q."/>
            <person name="Liang P."/>
            <person name="Zhou C."/>
            <person name="Tian Y."/>
            <person name="Men J."/>
            <person name="Lv X."/>
            <person name="Huang L."/>
            <person name="Zhou J."/>
            <person name="Hu Y."/>
            <person name="Li R."/>
            <person name="Zhang F."/>
            <person name="Lei H."/>
            <person name="Li X."/>
            <person name="Hu X."/>
            <person name="Liang C."/>
            <person name="Xu J."/>
            <person name="Wu Z."/>
            <person name="Yu X."/>
        </authorList>
    </citation>
    <scope>NUCLEOTIDE SEQUENCE</scope>
    <source>
        <strain>Henan</strain>
    </source>
</reference>
<proteinExistence type="predicted"/>
<evidence type="ECO:0008006" key="4">
    <source>
        <dbReference type="Google" id="ProtNLM"/>
    </source>
</evidence>
<feature type="transmembrane region" description="Helical" evidence="1">
    <location>
        <begin position="210"/>
        <end position="231"/>
    </location>
</feature>
<name>G7YPN4_CLOSI</name>
<feature type="transmembrane region" description="Helical" evidence="1">
    <location>
        <begin position="117"/>
        <end position="141"/>
    </location>
</feature>
<keyword evidence="1" id="KW-1133">Transmembrane helix</keyword>
<evidence type="ECO:0000313" key="3">
    <source>
        <dbReference type="Proteomes" id="UP000008909"/>
    </source>
</evidence>
<feature type="transmembrane region" description="Helical" evidence="1">
    <location>
        <begin position="362"/>
        <end position="386"/>
    </location>
</feature>